<accession>A0A1I4VLJ9</accession>
<protein>
    <submittedName>
        <fullName evidence="1">BrnA antitoxin of type II toxin-antitoxin system</fullName>
    </submittedName>
</protein>
<name>A0A1I4VLJ9_9PROT</name>
<organism evidence="1 2">
    <name type="scientific">Nitrosomonas communis</name>
    <dbReference type="NCBI Taxonomy" id="44574"/>
    <lineage>
        <taxon>Bacteria</taxon>
        <taxon>Pseudomonadati</taxon>
        <taxon>Pseudomonadota</taxon>
        <taxon>Betaproteobacteria</taxon>
        <taxon>Nitrosomonadales</taxon>
        <taxon>Nitrosomonadaceae</taxon>
        <taxon>Nitrosomonas</taxon>
    </lineage>
</organism>
<proteinExistence type="predicted"/>
<sequence length="94" mass="10810">MRIKYLKLKSGRKLIVPTPEEDAAIQAGIEADPDTYELSDSEFEQLRPYEPEKEQVTLPLSPEVVKSFKDTGDGWQSRIDEALKEWLKMQDKAN</sequence>
<dbReference type="RefSeq" id="WP_074907006.1">
    <property type="nucleotide sequence ID" value="NZ_FOUB01000086.1"/>
</dbReference>
<evidence type="ECO:0000313" key="2">
    <source>
        <dbReference type="Proteomes" id="UP000183287"/>
    </source>
</evidence>
<gene>
    <name evidence="1" type="ORF">SAMN05421863_10863</name>
</gene>
<evidence type="ECO:0000313" key="1">
    <source>
        <dbReference type="EMBL" id="SFN02040.1"/>
    </source>
</evidence>
<keyword evidence="2" id="KW-1185">Reference proteome</keyword>
<dbReference type="AlphaFoldDB" id="A0A1I4VLJ9"/>
<reference evidence="2" key="1">
    <citation type="submission" date="2016-10" db="EMBL/GenBank/DDBJ databases">
        <authorList>
            <person name="Varghese N."/>
            <person name="Submissions S."/>
        </authorList>
    </citation>
    <scope>NUCLEOTIDE SEQUENCE [LARGE SCALE GENOMIC DNA]</scope>
    <source>
        <strain evidence="2">Nm44</strain>
    </source>
</reference>
<dbReference type="Pfam" id="PF14384">
    <property type="entry name" value="BrnA_antitoxin"/>
    <property type="match status" value="1"/>
</dbReference>
<dbReference type="InterPro" id="IPR025528">
    <property type="entry name" value="BrnA_antitoxin"/>
</dbReference>
<dbReference type="EMBL" id="FOUB01000086">
    <property type="protein sequence ID" value="SFN02040.1"/>
    <property type="molecule type" value="Genomic_DNA"/>
</dbReference>
<dbReference type="Proteomes" id="UP000183287">
    <property type="component" value="Unassembled WGS sequence"/>
</dbReference>
<dbReference type="OrthoDB" id="9796641at2"/>